<dbReference type="EMBL" id="CP019606">
    <property type="protein sequence ID" value="AQP48012.1"/>
    <property type="molecule type" value="Genomic_DNA"/>
</dbReference>
<feature type="domain" description="HTH tetR-type" evidence="7">
    <location>
        <begin position="24"/>
        <end position="84"/>
    </location>
</feature>
<dbReference type="PROSITE" id="PS50977">
    <property type="entry name" value="HTH_TETR_2"/>
    <property type="match status" value="1"/>
</dbReference>
<keyword evidence="1" id="KW-0678">Repressor</keyword>
<feature type="DNA-binding region" description="H-T-H motif" evidence="5">
    <location>
        <begin position="47"/>
        <end position="66"/>
    </location>
</feature>
<organism evidence="8 9">
    <name type="scientific">Tessaracoccus aquimaris</name>
    <dbReference type="NCBI Taxonomy" id="1332264"/>
    <lineage>
        <taxon>Bacteria</taxon>
        <taxon>Bacillati</taxon>
        <taxon>Actinomycetota</taxon>
        <taxon>Actinomycetes</taxon>
        <taxon>Propionibacteriales</taxon>
        <taxon>Propionibacteriaceae</taxon>
        <taxon>Tessaracoccus</taxon>
    </lineage>
</organism>
<evidence type="ECO:0000313" key="8">
    <source>
        <dbReference type="EMBL" id="AQP48012.1"/>
    </source>
</evidence>
<dbReference type="InterPro" id="IPR009057">
    <property type="entry name" value="Homeodomain-like_sf"/>
</dbReference>
<dbReference type="PANTHER" id="PTHR30055:SF226">
    <property type="entry name" value="HTH-TYPE TRANSCRIPTIONAL REGULATOR PKSA"/>
    <property type="match status" value="1"/>
</dbReference>
<keyword evidence="4" id="KW-0804">Transcription</keyword>
<dbReference type="InterPro" id="IPR039538">
    <property type="entry name" value="BetI_C"/>
</dbReference>
<dbReference type="OrthoDB" id="5112469at2"/>
<dbReference type="RefSeq" id="WP_158522625.1">
    <property type="nucleotide sequence ID" value="NZ_CP019606.1"/>
</dbReference>
<protein>
    <recommendedName>
        <fullName evidence="7">HTH tetR-type domain-containing protein</fullName>
    </recommendedName>
</protein>
<dbReference type="PANTHER" id="PTHR30055">
    <property type="entry name" value="HTH-TYPE TRANSCRIPTIONAL REGULATOR RUTR"/>
    <property type="match status" value="1"/>
</dbReference>
<dbReference type="InterPro" id="IPR036271">
    <property type="entry name" value="Tet_transcr_reg_TetR-rel_C_sf"/>
</dbReference>
<evidence type="ECO:0000256" key="2">
    <source>
        <dbReference type="ARBA" id="ARBA00023015"/>
    </source>
</evidence>
<evidence type="ECO:0000256" key="4">
    <source>
        <dbReference type="ARBA" id="ARBA00023163"/>
    </source>
</evidence>
<proteinExistence type="predicted"/>
<keyword evidence="9" id="KW-1185">Reference proteome</keyword>
<dbReference type="Proteomes" id="UP000188145">
    <property type="component" value="Chromosome"/>
</dbReference>
<evidence type="ECO:0000256" key="5">
    <source>
        <dbReference type="PROSITE-ProRule" id="PRU00335"/>
    </source>
</evidence>
<dbReference type="Pfam" id="PF00440">
    <property type="entry name" value="TetR_N"/>
    <property type="match status" value="1"/>
</dbReference>
<dbReference type="KEGG" id="tes:BW730_11470"/>
<dbReference type="GO" id="GO:0003700">
    <property type="term" value="F:DNA-binding transcription factor activity"/>
    <property type="evidence" value="ECO:0007669"/>
    <property type="project" value="TreeGrafter"/>
</dbReference>
<evidence type="ECO:0000256" key="3">
    <source>
        <dbReference type="ARBA" id="ARBA00023125"/>
    </source>
</evidence>
<evidence type="ECO:0000256" key="1">
    <source>
        <dbReference type="ARBA" id="ARBA00022491"/>
    </source>
</evidence>
<feature type="region of interest" description="Disordered" evidence="6">
    <location>
        <begin position="1"/>
        <end position="21"/>
    </location>
</feature>
<evidence type="ECO:0000259" key="7">
    <source>
        <dbReference type="PROSITE" id="PS50977"/>
    </source>
</evidence>
<keyword evidence="3 5" id="KW-0238">DNA-binding</keyword>
<dbReference type="AlphaFoldDB" id="A0A1Q2CPH4"/>
<evidence type="ECO:0000256" key="6">
    <source>
        <dbReference type="SAM" id="MobiDB-lite"/>
    </source>
</evidence>
<reference evidence="9" key="1">
    <citation type="submission" date="2017-02" db="EMBL/GenBank/DDBJ databases">
        <title>Tessaracoccus aquaemaris sp. nov., isolated from the intestine of a Korean rockfish, Sebastes schlegelii, in a marine aquaculture pond.</title>
        <authorList>
            <person name="Tak E.J."/>
            <person name="Bae J.-W."/>
        </authorList>
    </citation>
    <scope>NUCLEOTIDE SEQUENCE [LARGE SCALE GENOMIC DNA]</scope>
    <source>
        <strain evidence="9">NSG39</strain>
    </source>
</reference>
<accession>A0A1Q2CPH4</accession>
<name>A0A1Q2CPH4_9ACTN</name>
<dbReference type="Pfam" id="PF13977">
    <property type="entry name" value="TetR_C_6"/>
    <property type="match status" value="1"/>
</dbReference>
<dbReference type="PRINTS" id="PR00455">
    <property type="entry name" value="HTHTETR"/>
</dbReference>
<dbReference type="SUPFAM" id="SSF48498">
    <property type="entry name" value="Tetracyclin repressor-like, C-terminal domain"/>
    <property type="match status" value="1"/>
</dbReference>
<dbReference type="GO" id="GO:0000976">
    <property type="term" value="F:transcription cis-regulatory region binding"/>
    <property type="evidence" value="ECO:0007669"/>
    <property type="project" value="TreeGrafter"/>
</dbReference>
<gene>
    <name evidence="8" type="ORF">BW730_11470</name>
</gene>
<dbReference type="SUPFAM" id="SSF46689">
    <property type="entry name" value="Homeodomain-like"/>
    <property type="match status" value="1"/>
</dbReference>
<keyword evidence="2" id="KW-0805">Transcription regulation</keyword>
<sequence>MLPFAPLRAEDDDQGPRGKYRKTAKTRAKILEAALAVFSEFGFEAGTLRQVAELAGISQAGLLHHYPNKVALLSALLDKRDERAMEDTQDLGRGARHLLAAFDFARSNAETPFEIDLFAVLSAEATRPDHPANDYMRRRYRWVAGMMEESFTVLHDEGHLVGGIEPAEAASQLIALWDGLQIQWLLGVGEVNIADRLESFTNLLLTRPLAELAAPADSLL</sequence>
<dbReference type="InterPro" id="IPR001647">
    <property type="entry name" value="HTH_TetR"/>
</dbReference>
<dbReference type="Gene3D" id="1.10.357.10">
    <property type="entry name" value="Tetracycline Repressor, domain 2"/>
    <property type="match status" value="1"/>
</dbReference>
<evidence type="ECO:0000313" key="9">
    <source>
        <dbReference type="Proteomes" id="UP000188145"/>
    </source>
</evidence>
<dbReference type="InterPro" id="IPR050109">
    <property type="entry name" value="HTH-type_TetR-like_transc_reg"/>
</dbReference>